<dbReference type="STRING" id="1862672.BO225_05825"/>
<comment type="caution">
    <text evidence="1">The sequence shown here is derived from an EMBL/GenBank/DDBJ whole genome shotgun (WGS) entry which is preliminary data.</text>
</comment>
<evidence type="ECO:0000313" key="2">
    <source>
        <dbReference type="Proteomes" id="UP000186705"/>
    </source>
</evidence>
<name>A0A1U7NN20_9FIRM</name>
<dbReference type="RefSeq" id="WP_076341332.1">
    <property type="nucleotide sequence ID" value="NZ_CAPDDE010000070.1"/>
</dbReference>
<keyword evidence="2" id="KW-1185">Reference proteome</keyword>
<reference evidence="1 2" key="1">
    <citation type="submission" date="2016-11" db="EMBL/GenBank/DDBJ databases">
        <title>Description of two novel members of the family Erysipelotrichaceae: Ileibacterium lipovorans gen. nov., sp. nov. and Dubosiella newyorkensis, gen. nov., sp. nov.</title>
        <authorList>
            <person name="Cox L.M."/>
            <person name="Sohn J."/>
            <person name="Tyrrell K.L."/>
            <person name="Citron D.M."/>
            <person name="Lawson P.A."/>
            <person name="Patel N.B."/>
            <person name="Iizumi T."/>
            <person name="Perez-Perez G.I."/>
            <person name="Goldstein E.J."/>
            <person name="Blaser M.J."/>
        </authorList>
    </citation>
    <scope>NUCLEOTIDE SEQUENCE [LARGE SCALE GENOMIC DNA]</scope>
    <source>
        <strain evidence="1 2">NYU-BL-A4</strain>
    </source>
</reference>
<gene>
    <name evidence="1" type="ORF">BO225_05825</name>
</gene>
<dbReference type="AlphaFoldDB" id="A0A1U7NN20"/>
<dbReference type="GeneID" id="78275463"/>
<dbReference type="Proteomes" id="UP000186705">
    <property type="component" value="Unassembled WGS sequence"/>
</dbReference>
<sequence length="94" mass="10547">MNTINDSGVTATIYSEPSTFNSVALTMITDAFQSNIKNTQDTLEIKKKLIENDPDLSTKEKLYEYDKINKQANSDNFKTLFLILGAAYIITLCT</sequence>
<organism evidence="1 2">
    <name type="scientific">Dubosiella newyorkensis</name>
    <dbReference type="NCBI Taxonomy" id="1862672"/>
    <lineage>
        <taxon>Bacteria</taxon>
        <taxon>Bacillati</taxon>
        <taxon>Bacillota</taxon>
        <taxon>Erysipelotrichia</taxon>
        <taxon>Erysipelotrichales</taxon>
        <taxon>Erysipelotrichaceae</taxon>
        <taxon>Dubosiella</taxon>
    </lineage>
</organism>
<evidence type="ECO:0000313" key="1">
    <source>
        <dbReference type="EMBL" id="OLU46683.1"/>
    </source>
</evidence>
<accession>A0A1U7NN20</accession>
<protein>
    <submittedName>
        <fullName evidence="1">Uncharacterized protein</fullName>
    </submittedName>
</protein>
<dbReference type="EMBL" id="MPKA01000062">
    <property type="protein sequence ID" value="OLU46683.1"/>
    <property type="molecule type" value="Genomic_DNA"/>
</dbReference>
<proteinExistence type="predicted"/>